<dbReference type="SUPFAM" id="SSF48613">
    <property type="entry name" value="Heme oxygenase-like"/>
    <property type="match status" value="1"/>
</dbReference>
<dbReference type="AlphaFoldDB" id="A0A963Z1F4"/>
<keyword evidence="2" id="KW-1185">Reference proteome</keyword>
<dbReference type="EMBL" id="JAESVA010000002">
    <property type="protein sequence ID" value="MCB8880058.1"/>
    <property type="molecule type" value="Genomic_DNA"/>
</dbReference>
<comment type="caution">
    <text evidence="1">The sequence shown here is derived from an EMBL/GenBank/DDBJ whole genome shotgun (WGS) entry which is preliminary data.</text>
</comment>
<dbReference type="Proteomes" id="UP000721844">
    <property type="component" value="Unassembled WGS sequence"/>
</dbReference>
<gene>
    <name evidence="1" type="ORF">ACELLULO517_07415</name>
</gene>
<dbReference type="InterPro" id="IPR016084">
    <property type="entry name" value="Haem_Oase-like_multi-hlx"/>
</dbReference>
<name>A0A963Z1F4_9PROT</name>
<protein>
    <submittedName>
        <fullName evidence="1">Biliverdin-producing heme oxygenase</fullName>
    </submittedName>
</protein>
<reference evidence="1 2" key="1">
    <citation type="journal article" date="2021" name="Microorganisms">
        <title>Acidisoma silvae sp. nov. and Acidisomacellulosilytica sp. nov., Two Acidophilic Bacteria Isolated from Decaying Wood, Hydrolyzing Cellulose and Producing Poly-3-hydroxybutyrate.</title>
        <authorList>
            <person name="Mieszkin S."/>
            <person name="Pouder E."/>
            <person name="Uroz S."/>
            <person name="Simon-Colin C."/>
            <person name="Alain K."/>
        </authorList>
    </citation>
    <scope>NUCLEOTIDE SEQUENCE [LARGE SCALE GENOMIC DNA]</scope>
    <source>
        <strain evidence="1 2">HW T5.17</strain>
    </source>
</reference>
<evidence type="ECO:0000313" key="2">
    <source>
        <dbReference type="Proteomes" id="UP000721844"/>
    </source>
</evidence>
<accession>A0A963Z1F4</accession>
<sequence>MPEFKIPTDAVPTRQLSQSLAPVRSDARTRLRAATASAHAEVDRIFTRFDLTTLAGYSAFLSAHAAALLPTEAWLDAHAAKAITDWPSRRRAHYLTADLAALGDVPPPVMPFDSASTPAAVIGVLYVVEGSRLGGRVLARRLSPGLPATYLTPPSGDAPSWPSLLQRLDDLVTDTASEESALAAALLTFDRFARAGELSALGCTA</sequence>
<evidence type="ECO:0000313" key="1">
    <source>
        <dbReference type="EMBL" id="MCB8880058.1"/>
    </source>
</evidence>
<proteinExistence type="predicted"/>
<dbReference type="Gene3D" id="1.20.910.10">
    <property type="entry name" value="Heme oxygenase-like"/>
    <property type="match status" value="1"/>
</dbReference>
<dbReference type="RefSeq" id="WP_227306666.1">
    <property type="nucleotide sequence ID" value="NZ_JAESVA010000002.1"/>
</dbReference>
<organism evidence="1 2">
    <name type="scientific">Acidisoma cellulosilyticum</name>
    <dbReference type="NCBI Taxonomy" id="2802395"/>
    <lineage>
        <taxon>Bacteria</taxon>
        <taxon>Pseudomonadati</taxon>
        <taxon>Pseudomonadota</taxon>
        <taxon>Alphaproteobacteria</taxon>
        <taxon>Acetobacterales</taxon>
        <taxon>Acidocellaceae</taxon>
        <taxon>Acidisoma</taxon>
    </lineage>
</organism>
<dbReference type="CDD" id="cd19166">
    <property type="entry name" value="HemeO-bac"/>
    <property type="match status" value="1"/>
</dbReference>